<name>A0A1Z4N0J8_9CYAN</name>
<evidence type="ECO:0008006" key="4">
    <source>
        <dbReference type="Google" id="ProtNLM"/>
    </source>
</evidence>
<protein>
    <recommendedName>
        <fullName evidence="4">DUF3040 domain-containing protein</fullName>
    </recommendedName>
</protein>
<reference evidence="2 3" key="1">
    <citation type="submission" date="2017-06" db="EMBL/GenBank/DDBJ databases">
        <title>Genome sequencing of cyanobaciteial culture collection at National Institute for Environmental Studies (NIES).</title>
        <authorList>
            <person name="Hirose Y."/>
            <person name="Shimura Y."/>
            <person name="Fujisawa T."/>
            <person name="Nakamura Y."/>
            <person name="Kawachi M."/>
        </authorList>
    </citation>
    <scope>NUCLEOTIDE SEQUENCE [LARGE SCALE GENOMIC DNA]</scope>
    <source>
        <strain evidence="2 3">NIES-37</strain>
    </source>
</reference>
<dbReference type="RefSeq" id="WP_096577198.1">
    <property type="nucleotide sequence ID" value="NZ_CAWNJS010000001.1"/>
</dbReference>
<keyword evidence="1" id="KW-0472">Membrane</keyword>
<evidence type="ECO:0000313" key="3">
    <source>
        <dbReference type="Proteomes" id="UP000218785"/>
    </source>
</evidence>
<proteinExistence type="predicted"/>
<feature type="transmembrane region" description="Helical" evidence="1">
    <location>
        <begin position="61"/>
        <end position="92"/>
    </location>
</feature>
<evidence type="ECO:0000256" key="1">
    <source>
        <dbReference type="SAM" id="Phobius"/>
    </source>
</evidence>
<gene>
    <name evidence="2" type="ORF">NIES37_32080</name>
</gene>
<keyword evidence="1" id="KW-1133">Transmembrane helix</keyword>
<organism evidence="2 3">
    <name type="scientific">Tolypothrix tenuis PCC 7101</name>
    <dbReference type="NCBI Taxonomy" id="231146"/>
    <lineage>
        <taxon>Bacteria</taxon>
        <taxon>Bacillati</taxon>
        <taxon>Cyanobacteriota</taxon>
        <taxon>Cyanophyceae</taxon>
        <taxon>Nostocales</taxon>
        <taxon>Tolypothrichaceae</taxon>
        <taxon>Tolypothrix</taxon>
    </lineage>
</organism>
<accession>A0A1Z4N0J8</accession>
<dbReference type="EMBL" id="AP018248">
    <property type="protein sequence ID" value="BAY99229.1"/>
    <property type="molecule type" value="Genomic_DNA"/>
</dbReference>
<sequence>MESDRNQELEQRERELRQREVELRLREMEAEINPPVYKTVKHQPEKLSQPLLKNIMLGAKLFAVAVAVLVAVRIAAALAGMIMFAALVWLVYKLFLESSKNKP</sequence>
<keyword evidence="3" id="KW-1185">Reference proteome</keyword>
<keyword evidence="1" id="KW-0812">Transmembrane</keyword>
<dbReference type="Proteomes" id="UP000218785">
    <property type="component" value="Chromosome"/>
</dbReference>
<dbReference type="KEGG" id="ttq:NIES37_32080"/>
<evidence type="ECO:0000313" key="2">
    <source>
        <dbReference type="EMBL" id="BAY99229.1"/>
    </source>
</evidence>
<dbReference type="AlphaFoldDB" id="A0A1Z4N0J8"/>